<sequence>VRDGELGQQKDTTQIDPHEAVPVGDTQMLAVGEDVDTRVVDDDVDAAKGVDGGIDEIPDSGFVGNIGLDEARLTTHLTDFLRRRRRRVLLVVDALVRFFLDVGHDHSCPLTGKLQTDPSADHRSWLP</sequence>
<evidence type="ECO:0000313" key="1">
    <source>
        <dbReference type="EMBL" id="SVC47695.1"/>
    </source>
</evidence>
<reference evidence="1" key="1">
    <citation type="submission" date="2018-05" db="EMBL/GenBank/DDBJ databases">
        <authorList>
            <person name="Lanie J.A."/>
            <person name="Ng W.-L."/>
            <person name="Kazmierczak K.M."/>
            <person name="Andrzejewski T.M."/>
            <person name="Davidsen T.M."/>
            <person name="Wayne K.J."/>
            <person name="Tettelin H."/>
            <person name="Glass J.I."/>
            <person name="Rusch D."/>
            <person name="Podicherti R."/>
            <person name="Tsui H.-C.T."/>
            <person name="Winkler M.E."/>
        </authorList>
    </citation>
    <scope>NUCLEOTIDE SEQUENCE</scope>
</reference>
<dbReference type="EMBL" id="UINC01093342">
    <property type="protein sequence ID" value="SVC47695.1"/>
    <property type="molecule type" value="Genomic_DNA"/>
</dbReference>
<gene>
    <name evidence="1" type="ORF">METZ01_LOCUS300549</name>
</gene>
<proteinExistence type="predicted"/>
<dbReference type="AlphaFoldDB" id="A0A382MHV1"/>
<protein>
    <submittedName>
        <fullName evidence="1">Uncharacterized protein</fullName>
    </submittedName>
</protein>
<name>A0A382MHV1_9ZZZZ</name>
<feature type="non-terminal residue" evidence="1">
    <location>
        <position position="1"/>
    </location>
</feature>
<organism evidence="1">
    <name type="scientific">marine metagenome</name>
    <dbReference type="NCBI Taxonomy" id="408172"/>
    <lineage>
        <taxon>unclassified sequences</taxon>
        <taxon>metagenomes</taxon>
        <taxon>ecological metagenomes</taxon>
    </lineage>
</organism>
<accession>A0A382MHV1</accession>